<dbReference type="STRING" id="1237896.T0KT77"/>
<evidence type="ECO:0000313" key="2">
    <source>
        <dbReference type="Proteomes" id="UP000015530"/>
    </source>
</evidence>
<dbReference type="eggNOG" id="ENOG502QUCG">
    <property type="taxonomic scope" value="Eukaryota"/>
</dbReference>
<dbReference type="Proteomes" id="UP000015530">
    <property type="component" value="Unassembled WGS sequence"/>
</dbReference>
<sequence length="119" mass="13217">MNSGEGLLVLAAQERTLSFLVKCCELILHDIPSDTLTTDVFPVQPEPEFKNEQETDGFDSLVGMAAEAPYRLPARLDLNRIQSLLGAKVAAARDHIWSLREDPGYFSEQLPRSRSTGRS</sequence>
<organism evidence="1 2">
    <name type="scientific">Colletotrichum gloeosporioides (strain Cg-14)</name>
    <name type="common">Anthracnose fungus</name>
    <name type="synonym">Glomerella cingulata</name>
    <dbReference type="NCBI Taxonomy" id="1237896"/>
    <lineage>
        <taxon>Eukaryota</taxon>
        <taxon>Fungi</taxon>
        <taxon>Dikarya</taxon>
        <taxon>Ascomycota</taxon>
        <taxon>Pezizomycotina</taxon>
        <taxon>Sordariomycetes</taxon>
        <taxon>Hypocreomycetidae</taxon>
        <taxon>Glomerellales</taxon>
        <taxon>Glomerellaceae</taxon>
        <taxon>Colletotrichum</taxon>
        <taxon>Colletotrichum gloeosporioides species complex</taxon>
    </lineage>
</organism>
<proteinExistence type="predicted"/>
<dbReference type="OrthoDB" id="2922289at2759"/>
<dbReference type="HOGENOM" id="CLU_2320457_0_0_1"/>
<evidence type="ECO:0000313" key="1">
    <source>
        <dbReference type="EMBL" id="EQB55319.1"/>
    </source>
</evidence>
<reference evidence="2" key="1">
    <citation type="journal article" date="2013" name="Mol. Plant Microbe Interact.">
        <title>Global aspects of pacC regulation of pathogenicity genes in Colletotrichum gloeosporioides as revealed by transcriptome analysis.</title>
        <authorList>
            <person name="Alkan N."/>
            <person name="Meng X."/>
            <person name="Friedlander G."/>
            <person name="Reuveni E."/>
            <person name="Sukno S."/>
            <person name="Sherman A."/>
            <person name="Thon M."/>
            <person name="Fluhr R."/>
            <person name="Prusky D."/>
        </authorList>
    </citation>
    <scope>NUCLEOTIDE SEQUENCE [LARGE SCALE GENOMIC DNA]</scope>
    <source>
        <strain evidence="2">Cg-14</strain>
    </source>
</reference>
<dbReference type="AlphaFoldDB" id="T0KT77"/>
<accession>T0KT77</accession>
<comment type="caution">
    <text evidence="1">The sequence shown here is derived from an EMBL/GenBank/DDBJ whole genome shotgun (WGS) entry which is preliminary data.</text>
</comment>
<dbReference type="OMA" id="PSILCIR"/>
<name>T0KT77_COLGC</name>
<dbReference type="PANTHER" id="PTHR40788:SF2">
    <property type="entry name" value="CLR5 DOMAIN-CONTAINING PROTEIN"/>
    <property type="match status" value="1"/>
</dbReference>
<dbReference type="EMBL" id="AMYD01000960">
    <property type="protein sequence ID" value="EQB55319.1"/>
    <property type="molecule type" value="Genomic_DNA"/>
</dbReference>
<protein>
    <submittedName>
        <fullName evidence="1">Uncharacterized protein</fullName>
    </submittedName>
</protein>
<gene>
    <name evidence="1" type="ORF">CGLO_04762</name>
</gene>
<dbReference type="PANTHER" id="PTHR40788">
    <property type="entry name" value="CLR5 DOMAIN-CONTAINING PROTEIN-RELATED"/>
    <property type="match status" value="1"/>
</dbReference>